<comment type="caution">
    <text evidence="2">The sequence shown here is derived from an EMBL/GenBank/DDBJ whole genome shotgun (WGS) entry which is preliminary data.</text>
</comment>
<evidence type="ECO:0000313" key="3">
    <source>
        <dbReference type="Proteomes" id="UP001353858"/>
    </source>
</evidence>
<evidence type="ECO:0000256" key="1">
    <source>
        <dbReference type="SAM" id="MobiDB-lite"/>
    </source>
</evidence>
<evidence type="ECO:0000313" key="2">
    <source>
        <dbReference type="EMBL" id="KAK4885239.1"/>
    </source>
</evidence>
<proteinExistence type="predicted"/>
<keyword evidence="3" id="KW-1185">Reference proteome</keyword>
<gene>
    <name evidence="2" type="ORF">RN001_001510</name>
</gene>
<organism evidence="2 3">
    <name type="scientific">Aquatica leii</name>
    <dbReference type="NCBI Taxonomy" id="1421715"/>
    <lineage>
        <taxon>Eukaryota</taxon>
        <taxon>Metazoa</taxon>
        <taxon>Ecdysozoa</taxon>
        <taxon>Arthropoda</taxon>
        <taxon>Hexapoda</taxon>
        <taxon>Insecta</taxon>
        <taxon>Pterygota</taxon>
        <taxon>Neoptera</taxon>
        <taxon>Endopterygota</taxon>
        <taxon>Coleoptera</taxon>
        <taxon>Polyphaga</taxon>
        <taxon>Elateriformia</taxon>
        <taxon>Elateroidea</taxon>
        <taxon>Lampyridae</taxon>
        <taxon>Luciolinae</taxon>
        <taxon>Aquatica</taxon>
    </lineage>
</organism>
<dbReference type="PANTHER" id="PTHR33244:SF3">
    <property type="entry name" value="PEPTIDASE A2 DOMAIN-CONTAINING PROTEIN"/>
    <property type="match status" value="1"/>
</dbReference>
<protein>
    <submittedName>
        <fullName evidence="2">Uncharacterized protein</fullName>
    </submittedName>
</protein>
<accession>A0AAN7SLA1</accession>
<dbReference type="EMBL" id="JARPUR010000001">
    <property type="protein sequence ID" value="KAK4885239.1"/>
    <property type="molecule type" value="Genomic_DNA"/>
</dbReference>
<sequence>MKSPEELPYFLLEYRNTTIPAIGYSPSQLLLNRLVKSKIPTSVENLLPKIVNRENITSQLEINSKKCKLNFDKTAKDLPALERGDKILFQKENKWNKGQIIDKYNDRSYIITDTLGNKFRRNRKFLNKTNLTVNVCDSELLYEDLYINKVSNNNVINEHVNVLSDSESCTNEASTSTETNFQQNSELDNTDSTSNNVNYNITWSRIRKPPSYLDNYFLY</sequence>
<dbReference type="Proteomes" id="UP001353858">
    <property type="component" value="Unassembled WGS sequence"/>
</dbReference>
<reference evidence="3" key="1">
    <citation type="submission" date="2023-01" db="EMBL/GenBank/DDBJ databases">
        <title>Key to firefly adult light organ development and bioluminescence: homeobox transcription factors regulate luciferase expression and transportation to peroxisome.</title>
        <authorList>
            <person name="Fu X."/>
        </authorList>
    </citation>
    <scope>NUCLEOTIDE SEQUENCE [LARGE SCALE GENOMIC DNA]</scope>
</reference>
<dbReference type="AlphaFoldDB" id="A0AAN7SLA1"/>
<feature type="region of interest" description="Disordered" evidence="1">
    <location>
        <begin position="171"/>
        <end position="193"/>
    </location>
</feature>
<name>A0AAN7SLA1_9COLE</name>
<dbReference type="PANTHER" id="PTHR33244">
    <property type="entry name" value="INTEGRASE CATALYTIC DOMAIN-CONTAINING PROTEIN-RELATED"/>
    <property type="match status" value="1"/>
</dbReference>